<keyword evidence="5 9" id="KW-0227">DNA damage</keyword>
<dbReference type="FunCoup" id="H1XXZ7">
    <property type="interactions" value="435"/>
</dbReference>
<evidence type="ECO:0000256" key="6">
    <source>
        <dbReference type="ARBA" id="ARBA00022840"/>
    </source>
</evidence>
<dbReference type="FunFam" id="3.40.50.300:FF:000356">
    <property type="entry name" value="DNA repair protein RecN"/>
    <property type="match status" value="1"/>
</dbReference>
<keyword evidence="14" id="KW-1185">Reference proteome</keyword>
<dbReference type="AlphaFoldDB" id="H1XXZ7"/>
<dbReference type="EMBL" id="CP018099">
    <property type="protein sequence ID" value="APF20627.1"/>
    <property type="molecule type" value="Genomic_DNA"/>
</dbReference>
<keyword evidence="4" id="KW-0547">Nucleotide-binding</keyword>
<keyword evidence="7 9" id="KW-0234">DNA repair</keyword>
<evidence type="ECO:0000256" key="3">
    <source>
        <dbReference type="ARBA" id="ARBA00021315"/>
    </source>
</evidence>
<dbReference type="RefSeq" id="WP_006927935.1">
    <property type="nucleotide sequence ID" value="NZ_CM001402.1"/>
</dbReference>
<dbReference type="SUPFAM" id="SSF52540">
    <property type="entry name" value="P-loop containing nucleoside triphosphate hydrolases"/>
    <property type="match status" value="1"/>
</dbReference>
<evidence type="ECO:0000256" key="2">
    <source>
        <dbReference type="ARBA" id="ARBA00009441"/>
    </source>
</evidence>
<evidence type="ECO:0000256" key="7">
    <source>
        <dbReference type="ARBA" id="ARBA00023204"/>
    </source>
</evidence>
<keyword evidence="6" id="KW-0067">ATP-binding</keyword>
<dbReference type="GO" id="GO:0006310">
    <property type="term" value="P:DNA recombination"/>
    <property type="evidence" value="ECO:0007669"/>
    <property type="project" value="InterPro"/>
</dbReference>
<dbReference type="PANTHER" id="PTHR11059">
    <property type="entry name" value="DNA REPAIR PROTEIN RECN"/>
    <property type="match status" value="1"/>
</dbReference>
<reference evidence="13 14" key="1">
    <citation type="submission" date="2011-09" db="EMBL/GenBank/DDBJ databases">
        <title>The permanent draft genome of Caldithrix abyssi DSM 13497.</title>
        <authorList>
            <consortium name="US DOE Joint Genome Institute (JGI-PGF)"/>
            <person name="Lucas S."/>
            <person name="Han J."/>
            <person name="Lapidus A."/>
            <person name="Bruce D."/>
            <person name="Goodwin L."/>
            <person name="Pitluck S."/>
            <person name="Peters L."/>
            <person name="Kyrpides N."/>
            <person name="Mavromatis K."/>
            <person name="Ivanova N."/>
            <person name="Mikhailova N."/>
            <person name="Chertkov O."/>
            <person name="Detter J.C."/>
            <person name="Tapia R."/>
            <person name="Han C."/>
            <person name="Land M."/>
            <person name="Hauser L."/>
            <person name="Markowitz V."/>
            <person name="Cheng J.-F."/>
            <person name="Hugenholtz P."/>
            <person name="Woyke T."/>
            <person name="Wu D."/>
            <person name="Spring S."/>
            <person name="Brambilla E."/>
            <person name="Klenk H.-P."/>
            <person name="Eisen J.A."/>
        </authorList>
    </citation>
    <scope>NUCLEOTIDE SEQUENCE [LARGE SCALE GENOMIC DNA]</scope>
    <source>
        <strain evidence="13 14">DSM 13497</strain>
    </source>
</reference>
<dbReference type="KEGG" id="caby:Cabys_3882"/>
<reference evidence="12 15" key="2">
    <citation type="submission" date="2016-11" db="EMBL/GenBank/DDBJ databases">
        <title>Genomic analysis of Caldithrix abyssi and proposal of a novel bacterial phylum Caldithrichaeota.</title>
        <authorList>
            <person name="Kublanov I."/>
            <person name="Sigalova O."/>
            <person name="Gavrilov S."/>
            <person name="Lebedinsky A."/>
            <person name="Ivanova N."/>
            <person name="Daum C."/>
            <person name="Reddy T."/>
            <person name="Klenk H.P."/>
            <person name="Goker M."/>
            <person name="Reva O."/>
            <person name="Miroshnichenko M."/>
            <person name="Kyprides N."/>
            <person name="Woyke T."/>
            <person name="Gelfand M."/>
        </authorList>
    </citation>
    <scope>NUCLEOTIDE SEQUENCE [LARGE SCALE GENOMIC DNA]</scope>
    <source>
        <strain evidence="12 15">LF13</strain>
    </source>
</reference>
<dbReference type="GO" id="GO:0006281">
    <property type="term" value="P:DNA repair"/>
    <property type="evidence" value="ECO:0007669"/>
    <property type="project" value="UniProtKB-KW"/>
</dbReference>
<proteinExistence type="inferred from homology"/>
<evidence type="ECO:0000256" key="5">
    <source>
        <dbReference type="ARBA" id="ARBA00022763"/>
    </source>
</evidence>
<dbReference type="GO" id="GO:0043590">
    <property type="term" value="C:bacterial nucleoid"/>
    <property type="evidence" value="ECO:0007669"/>
    <property type="project" value="TreeGrafter"/>
</dbReference>
<dbReference type="InterPro" id="IPR027417">
    <property type="entry name" value="P-loop_NTPase"/>
</dbReference>
<accession>H1XXZ7</accession>
<evidence type="ECO:0000259" key="11">
    <source>
        <dbReference type="Pfam" id="PF02463"/>
    </source>
</evidence>
<evidence type="ECO:0000256" key="10">
    <source>
        <dbReference type="SAM" id="Coils"/>
    </source>
</evidence>
<evidence type="ECO:0000313" key="14">
    <source>
        <dbReference type="Proteomes" id="UP000004671"/>
    </source>
</evidence>
<protein>
    <recommendedName>
        <fullName evidence="3 9">DNA repair protein RecN</fullName>
    </recommendedName>
    <alternativeName>
        <fullName evidence="8 9">Recombination protein N</fullName>
    </alternativeName>
</protein>
<dbReference type="InterPro" id="IPR004604">
    <property type="entry name" value="DNA_recomb/repair_RecN"/>
</dbReference>
<sequence length="574" mass="65020">MIKSLYIKNFALVEELTINFSDGLNILTGETGAGKTIIVTALAQLCGERSSVDFVRKGAPKAILEAEIEISENDRLKQALQNLDIDGWDAPVLILRKEITARGTSRTFINDTPVPLIRLGEVSSLLIDIHGQHQHQRLLHPEHHIAYLDAFGKLEQNVARFKDLLAAYRIKVKEREALKEQQLKSTQLQDMYRFQMEELTRAGLQPDELDELYAEHKKLSNVETIHQLASAIAGLLYEGDVNAAGLIVDSEHKLDQLCEFDGQFHEFKESLLNARIAVEELGRHLQEYVAGLEFDPHRLEQIQERINHLEFLLKKYQKISIQELIDYLEEIKTFTADIDQFDEKIRQIDEQINELKQKIEEQGASLSEKRKEIARTFEQQISDLLHKLGMPNAQFRIKFEVNAAPEGPFSFAGETVLANERGFDRVLFEFTSNAGEDFKPLHKVASGGEISRIMLSLKSILAEIDDVPIMIFDEIDSGISGKVAQIVGLRMSELSKTHQILCVTHLPQIAAFASTHFKVAKIIEDNRTLVDIKLLNDEERITEVAALLGGQKIAEQTLENARHLILEAENLKNE</sequence>
<dbReference type="GO" id="GO:0009432">
    <property type="term" value="P:SOS response"/>
    <property type="evidence" value="ECO:0007669"/>
    <property type="project" value="TreeGrafter"/>
</dbReference>
<organism evidence="13 14">
    <name type="scientific">Caldithrix abyssi DSM 13497</name>
    <dbReference type="NCBI Taxonomy" id="880073"/>
    <lineage>
        <taxon>Bacteria</taxon>
        <taxon>Pseudomonadati</taxon>
        <taxon>Calditrichota</taxon>
        <taxon>Calditrichia</taxon>
        <taxon>Calditrichales</taxon>
        <taxon>Calditrichaceae</taxon>
        <taxon>Caldithrix</taxon>
    </lineage>
</organism>
<dbReference type="Proteomes" id="UP000183868">
    <property type="component" value="Chromosome"/>
</dbReference>
<gene>
    <name evidence="12" type="ORF">Cabys_3882</name>
    <name evidence="13" type="ORF">Calab_1246</name>
</gene>
<dbReference type="PIRSF" id="PIRSF003128">
    <property type="entry name" value="RecN"/>
    <property type="match status" value="1"/>
</dbReference>
<evidence type="ECO:0000256" key="4">
    <source>
        <dbReference type="ARBA" id="ARBA00022741"/>
    </source>
</evidence>
<dbReference type="EMBL" id="CM001402">
    <property type="protein sequence ID" value="EHO40872.1"/>
    <property type="molecule type" value="Genomic_DNA"/>
</dbReference>
<dbReference type="CDD" id="cd03241">
    <property type="entry name" value="ABC_RecN"/>
    <property type="match status" value="2"/>
</dbReference>
<dbReference type="NCBIfam" id="TIGR00634">
    <property type="entry name" value="recN"/>
    <property type="match status" value="1"/>
</dbReference>
<feature type="coiled-coil region" evidence="10">
    <location>
        <begin position="299"/>
        <end position="372"/>
    </location>
</feature>
<dbReference type="NCBIfam" id="NF008121">
    <property type="entry name" value="PRK10869.1"/>
    <property type="match status" value="1"/>
</dbReference>
<dbReference type="GO" id="GO:0005524">
    <property type="term" value="F:ATP binding"/>
    <property type="evidence" value="ECO:0007669"/>
    <property type="project" value="UniProtKB-KW"/>
</dbReference>
<dbReference type="Gene3D" id="3.40.50.300">
    <property type="entry name" value="P-loop containing nucleotide triphosphate hydrolases"/>
    <property type="match status" value="2"/>
</dbReference>
<dbReference type="InterPro" id="IPR003395">
    <property type="entry name" value="RecF/RecN/SMC_N"/>
</dbReference>
<dbReference type="InParanoid" id="H1XXZ7"/>
<evidence type="ECO:0000313" key="13">
    <source>
        <dbReference type="EMBL" id="EHO40872.1"/>
    </source>
</evidence>
<name>H1XXZ7_CALAY</name>
<evidence type="ECO:0000313" key="15">
    <source>
        <dbReference type="Proteomes" id="UP000183868"/>
    </source>
</evidence>
<evidence type="ECO:0000256" key="1">
    <source>
        <dbReference type="ARBA" id="ARBA00003618"/>
    </source>
</evidence>
<feature type="domain" description="RecF/RecN/SMC N-terminal" evidence="11">
    <location>
        <begin position="1"/>
        <end position="521"/>
    </location>
</feature>
<comment type="function">
    <text evidence="1 9">May be involved in recombinational repair of damaged DNA.</text>
</comment>
<evidence type="ECO:0000256" key="9">
    <source>
        <dbReference type="PIRNR" id="PIRNR003128"/>
    </source>
</evidence>
<keyword evidence="10" id="KW-0175">Coiled coil</keyword>
<dbReference type="PANTHER" id="PTHR11059:SF0">
    <property type="entry name" value="DNA REPAIR PROTEIN RECN"/>
    <property type="match status" value="1"/>
</dbReference>
<evidence type="ECO:0000313" key="12">
    <source>
        <dbReference type="EMBL" id="APF20627.1"/>
    </source>
</evidence>
<comment type="similarity">
    <text evidence="2 9">Belongs to the RecN family.</text>
</comment>
<dbReference type="FunFam" id="3.40.50.300:FF:000319">
    <property type="entry name" value="DNA repair protein RecN"/>
    <property type="match status" value="1"/>
</dbReference>
<dbReference type="Pfam" id="PF02463">
    <property type="entry name" value="SMC_N"/>
    <property type="match status" value="1"/>
</dbReference>
<dbReference type="HOGENOM" id="CLU_018297_3_1_0"/>
<dbReference type="eggNOG" id="COG0497">
    <property type="taxonomic scope" value="Bacteria"/>
</dbReference>
<evidence type="ECO:0000256" key="8">
    <source>
        <dbReference type="ARBA" id="ARBA00033408"/>
    </source>
</evidence>
<dbReference type="STRING" id="880073.Cabys_3882"/>
<dbReference type="Proteomes" id="UP000004671">
    <property type="component" value="Chromosome"/>
</dbReference>
<dbReference type="PaxDb" id="880073-Calab_1246"/>
<dbReference type="OrthoDB" id="9806954at2"/>